<dbReference type="Pfam" id="PF11976">
    <property type="entry name" value="Rad60-SLD"/>
    <property type="match status" value="1"/>
</dbReference>
<dbReference type="Proteomes" id="UP000712600">
    <property type="component" value="Unassembled WGS sequence"/>
</dbReference>
<feature type="region of interest" description="Disordered" evidence="1">
    <location>
        <begin position="1"/>
        <end position="25"/>
    </location>
</feature>
<evidence type="ECO:0000313" key="4">
    <source>
        <dbReference type="Proteomes" id="UP000712600"/>
    </source>
</evidence>
<protein>
    <recommendedName>
        <fullName evidence="2">Rad60/SUMO-like domain-containing protein</fullName>
    </recommendedName>
</protein>
<evidence type="ECO:0000256" key="1">
    <source>
        <dbReference type="SAM" id="MobiDB-lite"/>
    </source>
</evidence>
<dbReference type="SUPFAM" id="SSF54236">
    <property type="entry name" value="Ubiquitin-like"/>
    <property type="match status" value="1"/>
</dbReference>
<organism evidence="3 4">
    <name type="scientific">Brassica cretica</name>
    <name type="common">Mustard</name>
    <dbReference type="NCBI Taxonomy" id="69181"/>
    <lineage>
        <taxon>Eukaryota</taxon>
        <taxon>Viridiplantae</taxon>
        <taxon>Streptophyta</taxon>
        <taxon>Embryophyta</taxon>
        <taxon>Tracheophyta</taxon>
        <taxon>Spermatophyta</taxon>
        <taxon>Magnoliopsida</taxon>
        <taxon>eudicotyledons</taxon>
        <taxon>Gunneridae</taxon>
        <taxon>Pentapetalae</taxon>
        <taxon>rosids</taxon>
        <taxon>malvids</taxon>
        <taxon>Brassicales</taxon>
        <taxon>Brassicaceae</taxon>
        <taxon>Brassiceae</taxon>
        <taxon>Brassica</taxon>
    </lineage>
</organism>
<feature type="domain" description="Rad60/SUMO-like" evidence="2">
    <location>
        <begin position="59"/>
        <end position="114"/>
    </location>
</feature>
<feature type="compositionally biased region" description="Basic residues" evidence="1">
    <location>
        <begin position="15"/>
        <end position="25"/>
    </location>
</feature>
<dbReference type="PANTHER" id="PTHR10562">
    <property type="entry name" value="SMALL UBIQUITIN-RELATED MODIFIER"/>
    <property type="match status" value="1"/>
</dbReference>
<gene>
    <name evidence="3" type="ORF">F2Q69_00011442</name>
</gene>
<sequence length="120" mass="13174">MVSSSTTISVSCASKKSRSPKPQKKITVKVKTQQVSFSSLSLSVDLQAFSLLGGEEDVYKIGYGTHLNKLMQAYCTKRNLDEGTVRFIFGKKQLKPRSTPAQLKMKEGDVIDIVTDQDGA</sequence>
<dbReference type="CDD" id="cd01763">
    <property type="entry name" value="Ubl_SUMO_like"/>
    <property type="match status" value="1"/>
</dbReference>
<accession>A0A8S9QVM7</accession>
<dbReference type="AlphaFoldDB" id="A0A8S9QVM7"/>
<name>A0A8S9QVM7_BRACR</name>
<feature type="compositionally biased region" description="Low complexity" evidence="1">
    <location>
        <begin position="1"/>
        <end position="11"/>
    </location>
</feature>
<dbReference type="InterPro" id="IPR022617">
    <property type="entry name" value="Rad60/SUMO-like_dom"/>
</dbReference>
<dbReference type="Gene3D" id="3.10.20.90">
    <property type="entry name" value="Phosphatidylinositol 3-kinase Catalytic Subunit, Chain A, domain 1"/>
    <property type="match status" value="1"/>
</dbReference>
<proteinExistence type="predicted"/>
<reference evidence="3" key="1">
    <citation type="submission" date="2019-12" db="EMBL/GenBank/DDBJ databases">
        <title>Genome sequencing and annotation of Brassica cretica.</title>
        <authorList>
            <person name="Studholme D.J."/>
            <person name="Sarris P."/>
        </authorList>
    </citation>
    <scope>NUCLEOTIDE SEQUENCE</scope>
    <source>
        <strain evidence="3">PFS-109/04</strain>
        <tissue evidence="3">Leaf</tissue>
    </source>
</reference>
<dbReference type="EMBL" id="QGKX02000996">
    <property type="protein sequence ID" value="KAF3556984.1"/>
    <property type="molecule type" value="Genomic_DNA"/>
</dbReference>
<evidence type="ECO:0000259" key="2">
    <source>
        <dbReference type="Pfam" id="PF11976"/>
    </source>
</evidence>
<evidence type="ECO:0000313" key="3">
    <source>
        <dbReference type="EMBL" id="KAF3556984.1"/>
    </source>
</evidence>
<comment type="caution">
    <text evidence="3">The sequence shown here is derived from an EMBL/GenBank/DDBJ whole genome shotgun (WGS) entry which is preliminary data.</text>
</comment>
<dbReference type="InterPro" id="IPR029071">
    <property type="entry name" value="Ubiquitin-like_domsf"/>
</dbReference>